<keyword evidence="5" id="KW-0804">Transcription</keyword>
<accession>A0A9D1LXT9</accession>
<evidence type="ECO:0000259" key="6">
    <source>
        <dbReference type="PROSITE" id="PS50949"/>
    </source>
</evidence>
<dbReference type="InterPro" id="IPR015421">
    <property type="entry name" value="PyrdxlP-dep_Trfase_major"/>
</dbReference>
<gene>
    <name evidence="7" type="ORF">IAD22_02930</name>
</gene>
<dbReference type="GO" id="GO:0030170">
    <property type="term" value="F:pyridoxal phosphate binding"/>
    <property type="evidence" value="ECO:0007669"/>
    <property type="project" value="InterPro"/>
</dbReference>
<dbReference type="EMBL" id="DVNG01000038">
    <property type="protein sequence ID" value="HIU49952.1"/>
    <property type="molecule type" value="Genomic_DNA"/>
</dbReference>
<dbReference type="InterPro" id="IPR000524">
    <property type="entry name" value="Tscrpt_reg_HTH_GntR"/>
</dbReference>
<dbReference type="PROSITE" id="PS50949">
    <property type="entry name" value="HTH_GNTR"/>
    <property type="match status" value="1"/>
</dbReference>
<proteinExistence type="inferred from homology"/>
<evidence type="ECO:0000256" key="2">
    <source>
        <dbReference type="ARBA" id="ARBA00022898"/>
    </source>
</evidence>
<dbReference type="PANTHER" id="PTHR46577:SF1">
    <property type="entry name" value="HTH-TYPE TRANSCRIPTIONAL REGULATORY PROTEIN GABR"/>
    <property type="match status" value="1"/>
</dbReference>
<keyword evidence="4" id="KW-0238">DNA-binding</keyword>
<reference evidence="7" key="1">
    <citation type="submission" date="2020-10" db="EMBL/GenBank/DDBJ databases">
        <authorList>
            <person name="Gilroy R."/>
        </authorList>
    </citation>
    <scope>NUCLEOTIDE SEQUENCE</scope>
    <source>
        <strain evidence="7">ChiGjej1B1-1684</strain>
    </source>
</reference>
<sequence length="457" mass="52231">MLYDCLQIDKNSSVPLYQQIYNSIKTAVEQGALSKDTKLPSIRKLSDSLLVSKTTVESAYHQLCAEGYIRNVPRSGYRVNAEITKTDGNVFHSESTNPKQEHRIYRFDFGTKAVDNSTANLKVWKKYVRDILNREYLLNTYGEPQGELSLRKSLEKYSFSVRGVNCSENNIVIAAGTQLLLYILCGLMGKELKIAIEKGAYIQAEQAFRDLRHNIVYCPLDKHGVIPDFIKSEKPDLLVLNPNSTGKDRRALPIERRIKLIKAAKEVHCTIVEDDYNGELRYTTRPIPSMQSLDSNQVVYMGSFSKILLPGVRIGYMVLPHFLLEKYRTVSAYYNQTASKTEQLALSRYIDDGKLEAHLRKARKQYSLKSQKLCECMKSRFKNKLLKYRINETSLTADFLLNTSLSETDIYTLLLNQDINTVKQRDEYNLTLSFSGIDLEKIEEAVDCIYSSLLPSL</sequence>
<dbReference type="GO" id="GO:0003677">
    <property type="term" value="F:DNA binding"/>
    <property type="evidence" value="ECO:0007669"/>
    <property type="project" value="UniProtKB-KW"/>
</dbReference>
<dbReference type="GO" id="GO:0008483">
    <property type="term" value="F:transaminase activity"/>
    <property type="evidence" value="ECO:0007669"/>
    <property type="project" value="UniProtKB-KW"/>
</dbReference>
<evidence type="ECO:0000256" key="4">
    <source>
        <dbReference type="ARBA" id="ARBA00023125"/>
    </source>
</evidence>
<dbReference type="GO" id="GO:0003700">
    <property type="term" value="F:DNA-binding transcription factor activity"/>
    <property type="evidence" value="ECO:0007669"/>
    <property type="project" value="InterPro"/>
</dbReference>
<keyword evidence="7" id="KW-0808">Transferase</keyword>
<keyword evidence="3" id="KW-0805">Transcription regulation</keyword>
<evidence type="ECO:0000256" key="3">
    <source>
        <dbReference type="ARBA" id="ARBA00023015"/>
    </source>
</evidence>
<dbReference type="Pfam" id="PF00392">
    <property type="entry name" value="GntR"/>
    <property type="match status" value="1"/>
</dbReference>
<organism evidence="7 8">
    <name type="scientific">Candidatus Limousia pullorum</name>
    <dbReference type="NCBI Taxonomy" id="2840860"/>
    <lineage>
        <taxon>Bacteria</taxon>
        <taxon>Bacillati</taxon>
        <taxon>Bacillota</taxon>
        <taxon>Clostridia</taxon>
        <taxon>Eubacteriales</taxon>
        <taxon>Oscillospiraceae</taxon>
        <taxon>Oscillospiraceae incertae sedis</taxon>
        <taxon>Candidatus Limousia</taxon>
    </lineage>
</organism>
<comment type="similarity">
    <text evidence="1">In the C-terminal section; belongs to the class-I pyridoxal-phosphate-dependent aminotransferase family.</text>
</comment>
<dbReference type="InterPro" id="IPR015424">
    <property type="entry name" value="PyrdxlP-dep_Trfase"/>
</dbReference>
<dbReference type="PANTHER" id="PTHR46577">
    <property type="entry name" value="HTH-TYPE TRANSCRIPTIONAL REGULATORY PROTEIN GABR"/>
    <property type="match status" value="1"/>
</dbReference>
<protein>
    <submittedName>
        <fullName evidence="7">PLP-dependent aminotransferase family protein</fullName>
    </submittedName>
</protein>
<dbReference type="Proteomes" id="UP000824118">
    <property type="component" value="Unassembled WGS sequence"/>
</dbReference>
<evidence type="ECO:0000256" key="1">
    <source>
        <dbReference type="ARBA" id="ARBA00005384"/>
    </source>
</evidence>
<dbReference type="CDD" id="cd00609">
    <property type="entry name" value="AAT_like"/>
    <property type="match status" value="1"/>
</dbReference>
<dbReference type="InterPro" id="IPR051446">
    <property type="entry name" value="HTH_trans_reg/aminotransferase"/>
</dbReference>
<evidence type="ECO:0000313" key="7">
    <source>
        <dbReference type="EMBL" id="HIU49952.1"/>
    </source>
</evidence>
<dbReference type="Pfam" id="PF00155">
    <property type="entry name" value="Aminotran_1_2"/>
    <property type="match status" value="1"/>
</dbReference>
<dbReference type="CDD" id="cd07377">
    <property type="entry name" value="WHTH_GntR"/>
    <property type="match status" value="1"/>
</dbReference>
<keyword evidence="7" id="KW-0032">Aminotransferase</keyword>
<comment type="caution">
    <text evidence="7">The sequence shown here is derived from an EMBL/GenBank/DDBJ whole genome shotgun (WGS) entry which is preliminary data.</text>
</comment>
<dbReference type="InterPro" id="IPR036390">
    <property type="entry name" value="WH_DNA-bd_sf"/>
</dbReference>
<dbReference type="SUPFAM" id="SSF53383">
    <property type="entry name" value="PLP-dependent transferases"/>
    <property type="match status" value="1"/>
</dbReference>
<dbReference type="Gene3D" id="3.40.640.10">
    <property type="entry name" value="Type I PLP-dependent aspartate aminotransferase-like (Major domain)"/>
    <property type="match status" value="1"/>
</dbReference>
<reference evidence="7" key="2">
    <citation type="journal article" date="2021" name="PeerJ">
        <title>Extensive microbial diversity within the chicken gut microbiome revealed by metagenomics and culture.</title>
        <authorList>
            <person name="Gilroy R."/>
            <person name="Ravi A."/>
            <person name="Getino M."/>
            <person name="Pursley I."/>
            <person name="Horton D.L."/>
            <person name="Alikhan N.F."/>
            <person name="Baker D."/>
            <person name="Gharbi K."/>
            <person name="Hall N."/>
            <person name="Watson M."/>
            <person name="Adriaenssens E.M."/>
            <person name="Foster-Nyarko E."/>
            <person name="Jarju S."/>
            <person name="Secka A."/>
            <person name="Antonio M."/>
            <person name="Oren A."/>
            <person name="Chaudhuri R.R."/>
            <person name="La Ragione R."/>
            <person name="Hildebrand F."/>
            <person name="Pallen M.J."/>
        </authorList>
    </citation>
    <scope>NUCLEOTIDE SEQUENCE</scope>
    <source>
        <strain evidence="7">ChiGjej1B1-1684</strain>
    </source>
</reference>
<evidence type="ECO:0000256" key="5">
    <source>
        <dbReference type="ARBA" id="ARBA00023163"/>
    </source>
</evidence>
<evidence type="ECO:0000313" key="8">
    <source>
        <dbReference type="Proteomes" id="UP000824118"/>
    </source>
</evidence>
<dbReference type="InterPro" id="IPR004839">
    <property type="entry name" value="Aminotransferase_I/II_large"/>
</dbReference>
<name>A0A9D1LXT9_9FIRM</name>
<dbReference type="SMART" id="SM00345">
    <property type="entry name" value="HTH_GNTR"/>
    <property type="match status" value="1"/>
</dbReference>
<dbReference type="InterPro" id="IPR036388">
    <property type="entry name" value="WH-like_DNA-bd_sf"/>
</dbReference>
<dbReference type="Gene3D" id="1.10.10.10">
    <property type="entry name" value="Winged helix-like DNA-binding domain superfamily/Winged helix DNA-binding domain"/>
    <property type="match status" value="1"/>
</dbReference>
<feature type="domain" description="HTH gntR-type" evidence="6">
    <location>
        <begin position="14"/>
        <end position="82"/>
    </location>
</feature>
<keyword evidence="2" id="KW-0663">Pyridoxal phosphate</keyword>
<dbReference type="SUPFAM" id="SSF46785">
    <property type="entry name" value="Winged helix' DNA-binding domain"/>
    <property type="match status" value="1"/>
</dbReference>
<dbReference type="AlphaFoldDB" id="A0A9D1LXT9"/>